<proteinExistence type="predicted"/>
<organism evidence="2 3">
    <name type="scientific">Streptosporangium longisporum</name>
    <dbReference type="NCBI Taxonomy" id="46187"/>
    <lineage>
        <taxon>Bacteria</taxon>
        <taxon>Bacillati</taxon>
        <taxon>Actinomycetota</taxon>
        <taxon>Actinomycetes</taxon>
        <taxon>Streptosporangiales</taxon>
        <taxon>Streptosporangiaceae</taxon>
        <taxon>Streptosporangium</taxon>
    </lineage>
</organism>
<comment type="caution">
    <text evidence="2">The sequence shown here is derived from an EMBL/GenBank/DDBJ whole genome shotgun (WGS) entry which is preliminary data.</text>
</comment>
<feature type="region of interest" description="Disordered" evidence="1">
    <location>
        <begin position="1"/>
        <end position="21"/>
    </location>
</feature>
<accession>A0ABN3Y0B5</accession>
<gene>
    <name evidence="2" type="ORF">GCM10017559_38280</name>
</gene>
<evidence type="ECO:0000256" key="1">
    <source>
        <dbReference type="SAM" id="MobiDB-lite"/>
    </source>
</evidence>
<keyword evidence="3" id="KW-1185">Reference proteome</keyword>
<evidence type="ECO:0000313" key="2">
    <source>
        <dbReference type="EMBL" id="GAA3011810.1"/>
    </source>
</evidence>
<reference evidence="3" key="1">
    <citation type="journal article" date="2019" name="Int. J. Syst. Evol. Microbiol.">
        <title>The Global Catalogue of Microorganisms (GCM) 10K type strain sequencing project: providing services to taxonomists for standard genome sequencing and annotation.</title>
        <authorList>
            <consortium name="The Broad Institute Genomics Platform"/>
            <consortium name="The Broad Institute Genome Sequencing Center for Infectious Disease"/>
            <person name="Wu L."/>
            <person name="Ma J."/>
        </authorList>
    </citation>
    <scope>NUCLEOTIDE SEQUENCE [LARGE SCALE GENOMIC DNA]</scope>
    <source>
        <strain evidence="3">JCM 3106</strain>
    </source>
</reference>
<evidence type="ECO:0000313" key="3">
    <source>
        <dbReference type="Proteomes" id="UP001499930"/>
    </source>
</evidence>
<sequence>MNSWGQGYGEPEYGVDEERSRSCLARTTGRRLRKIAPPAAGPAPTGRLPGFPHVKAIFEGPLKGSCRAGPPLPAAGNGPIHPPVRTTVPGQL</sequence>
<feature type="region of interest" description="Disordered" evidence="1">
    <location>
        <begin position="68"/>
        <end position="92"/>
    </location>
</feature>
<dbReference type="Proteomes" id="UP001499930">
    <property type="component" value="Unassembled WGS sequence"/>
</dbReference>
<dbReference type="EMBL" id="BAAAWD010000010">
    <property type="protein sequence ID" value="GAA3011810.1"/>
    <property type="molecule type" value="Genomic_DNA"/>
</dbReference>
<protein>
    <submittedName>
        <fullName evidence="2">Uncharacterized protein</fullName>
    </submittedName>
</protein>
<name>A0ABN3Y0B5_9ACTN</name>